<organism evidence="1 2">
    <name type="scientific">Parapedobacter composti</name>
    <dbReference type="NCBI Taxonomy" id="623281"/>
    <lineage>
        <taxon>Bacteria</taxon>
        <taxon>Pseudomonadati</taxon>
        <taxon>Bacteroidota</taxon>
        <taxon>Sphingobacteriia</taxon>
        <taxon>Sphingobacteriales</taxon>
        <taxon>Sphingobacteriaceae</taxon>
        <taxon>Parapedobacter</taxon>
    </lineage>
</organism>
<accession>A0A1I1HQI4</accession>
<sequence>MQRPMAKRVSVWLWEEDYPHSLSEEELRNPATVLQQVFSQYSLADCQYLLWEWQHCHYRPFSFSFGEGLVTLFRFRKVLNKLLDVAWLIARDMDDGHLLRVCTEEKGRHIWERDYFLALKRENLPTLGDTLKRMLSDGGGLQWWKNILYHWWGMGISHEQLDDGTRTNPMDEIPQFIQLALMIEIQYVIAMALEYSPGENRFAALAYLSIEEGRKPVKTLMKIFSKWEYEELKEKLRQLYYLLNFCMDDNGNLSEPNGIIHTLHKIIALASLLAKNGDDYFLQPENFSFPYEGLGCFWQHDHHLPFHHLSDEEYERPLLAIRSFDLPGLHRGLHRFTVYIASDRTLKLDEEVIAFVGLFQQLERLLEALYLLVIQRIRIEY</sequence>
<dbReference type="EMBL" id="FOLL01000007">
    <property type="protein sequence ID" value="SFC26347.1"/>
    <property type="molecule type" value="Genomic_DNA"/>
</dbReference>
<proteinExistence type="predicted"/>
<dbReference type="OrthoDB" id="786898at2"/>
<dbReference type="AlphaFoldDB" id="A0A1I1HQI4"/>
<evidence type="ECO:0000313" key="1">
    <source>
        <dbReference type="EMBL" id="SFC26347.1"/>
    </source>
</evidence>
<gene>
    <name evidence="1" type="ORF">SAMN05421747_10768</name>
</gene>
<reference evidence="1 2" key="1">
    <citation type="submission" date="2016-10" db="EMBL/GenBank/DDBJ databases">
        <authorList>
            <person name="de Groot N.N."/>
        </authorList>
    </citation>
    <scope>NUCLEOTIDE SEQUENCE [LARGE SCALE GENOMIC DNA]</scope>
    <source>
        <strain evidence="1 2">DSM 22900</strain>
    </source>
</reference>
<evidence type="ECO:0000313" key="2">
    <source>
        <dbReference type="Proteomes" id="UP000199577"/>
    </source>
</evidence>
<dbReference type="STRING" id="623281.SAMN05421747_10768"/>
<protein>
    <submittedName>
        <fullName evidence="1">Uncharacterized protein</fullName>
    </submittedName>
</protein>
<keyword evidence="2" id="KW-1185">Reference proteome</keyword>
<name>A0A1I1HQI4_9SPHI</name>
<dbReference type="Proteomes" id="UP000199577">
    <property type="component" value="Unassembled WGS sequence"/>
</dbReference>